<accession>A0A2H3KLP8</accession>
<dbReference type="InterPro" id="IPR008792">
    <property type="entry name" value="PQQD"/>
</dbReference>
<dbReference type="EMBL" id="LYXE01000089">
    <property type="protein sequence ID" value="PDV98943.1"/>
    <property type="molecule type" value="Genomic_DNA"/>
</dbReference>
<evidence type="ECO:0000313" key="1">
    <source>
        <dbReference type="EMBL" id="PDV98943.1"/>
    </source>
</evidence>
<keyword evidence="2" id="KW-1185">Reference proteome</keyword>
<dbReference type="OrthoDB" id="158500at2"/>
<proteinExistence type="predicted"/>
<dbReference type="RefSeq" id="WP_097652975.1">
    <property type="nucleotide sequence ID" value="NZ_LYXE01000089.1"/>
</dbReference>
<sequence length="144" mass="15585">MHLHLNQPAVISEIVDGEAIVVNLESGAYYSMRASAGVIWAALLHGKDAQAIATLLGEVYAVPVEAVAHEVDIFIEQLLAEQLVVPAANPPEAMPPLSIDLPPDETFTPPLLEKYTDMADLLLLDPIHEVDAETGWPQPAPKRH</sequence>
<organism evidence="1 2">
    <name type="scientific">Candidatus Chloroploca asiatica</name>
    <dbReference type="NCBI Taxonomy" id="1506545"/>
    <lineage>
        <taxon>Bacteria</taxon>
        <taxon>Bacillati</taxon>
        <taxon>Chloroflexota</taxon>
        <taxon>Chloroflexia</taxon>
        <taxon>Chloroflexales</taxon>
        <taxon>Chloroflexineae</taxon>
        <taxon>Oscillochloridaceae</taxon>
        <taxon>Candidatus Chloroploca</taxon>
    </lineage>
</organism>
<dbReference type="AlphaFoldDB" id="A0A2H3KLP8"/>
<dbReference type="Pfam" id="PF05402">
    <property type="entry name" value="PqqD"/>
    <property type="match status" value="1"/>
</dbReference>
<dbReference type="InterPro" id="IPR041881">
    <property type="entry name" value="PqqD_sf"/>
</dbReference>
<reference evidence="1 2" key="1">
    <citation type="submission" date="2016-05" db="EMBL/GenBank/DDBJ databases">
        <authorList>
            <person name="Lavstsen T."/>
            <person name="Jespersen J.S."/>
        </authorList>
    </citation>
    <scope>NUCLEOTIDE SEQUENCE [LARGE SCALE GENOMIC DNA]</scope>
    <source>
        <strain evidence="1 2">B7-9</strain>
    </source>
</reference>
<comment type="caution">
    <text evidence="1">The sequence shown here is derived from an EMBL/GenBank/DDBJ whole genome shotgun (WGS) entry which is preliminary data.</text>
</comment>
<protein>
    <recommendedName>
        <fullName evidence="3">Thymidylate synthase</fullName>
    </recommendedName>
</protein>
<dbReference type="Proteomes" id="UP000220922">
    <property type="component" value="Unassembled WGS sequence"/>
</dbReference>
<name>A0A2H3KLP8_9CHLR</name>
<evidence type="ECO:0000313" key="2">
    <source>
        <dbReference type="Proteomes" id="UP000220922"/>
    </source>
</evidence>
<gene>
    <name evidence="1" type="ORF">A9Q02_14520</name>
</gene>
<dbReference type="Gene3D" id="1.10.10.1150">
    <property type="entry name" value="Coenzyme PQQ synthesis protein D (PqqD)"/>
    <property type="match status" value="1"/>
</dbReference>
<evidence type="ECO:0008006" key="3">
    <source>
        <dbReference type="Google" id="ProtNLM"/>
    </source>
</evidence>